<feature type="compositionally biased region" description="Basic and acidic residues" evidence="1">
    <location>
        <begin position="24"/>
        <end position="36"/>
    </location>
</feature>
<evidence type="ECO:0000256" key="1">
    <source>
        <dbReference type="SAM" id="MobiDB-lite"/>
    </source>
</evidence>
<feature type="region of interest" description="Disordered" evidence="1">
    <location>
        <begin position="1"/>
        <end position="100"/>
    </location>
</feature>
<reference evidence="2" key="1">
    <citation type="submission" date="2023-10" db="EMBL/GenBank/DDBJ databases">
        <authorList>
            <person name="Chen Y."/>
            <person name="Shah S."/>
            <person name="Dougan E. K."/>
            <person name="Thang M."/>
            <person name="Chan C."/>
        </authorList>
    </citation>
    <scope>NUCLEOTIDE SEQUENCE [LARGE SCALE GENOMIC DNA]</scope>
</reference>
<sequence length="100" mass="11037">MHGMHQGEKGVREEEEEEEEQEEQGTHRPRAADRPQPRPGCGRKVGYAIGTGPRSEKSVARKAAWTGAVRPSPGRERAGAQRDFSRRLARGARRGLLGLP</sequence>
<proteinExistence type="predicted"/>
<protein>
    <submittedName>
        <fullName evidence="2">Uncharacterized protein</fullName>
    </submittedName>
</protein>
<name>A0ABN9RQG4_9DINO</name>
<feature type="compositionally biased region" description="Acidic residues" evidence="1">
    <location>
        <begin position="13"/>
        <end position="23"/>
    </location>
</feature>
<evidence type="ECO:0000313" key="2">
    <source>
        <dbReference type="EMBL" id="CAK0821459.1"/>
    </source>
</evidence>
<dbReference type="Proteomes" id="UP001189429">
    <property type="component" value="Unassembled WGS sequence"/>
</dbReference>
<gene>
    <name evidence="2" type="ORF">PCOR1329_LOCUS22783</name>
</gene>
<evidence type="ECO:0000313" key="3">
    <source>
        <dbReference type="Proteomes" id="UP001189429"/>
    </source>
</evidence>
<feature type="compositionally biased region" description="Basic and acidic residues" evidence="1">
    <location>
        <begin position="73"/>
        <end position="86"/>
    </location>
</feature>
<dbReference type="EMBL" id="CAUYUJ010007657">
    <property type="protein sequence ID" value="CAK0821459.1"/>
    <property type="molecule type" value="Genomic_DNA"/>
</dbReference>
<accession>A0ABN9RQG4</accession>
<organism evidence="2 3">
    <name type="scientific">Prorocentrum cordatum</name>
    <dbReference type="NCBI Taxonomy" id="2364126"/>
    <lineage>
        <taxon>Eukaryota</taxon>
        <taxon>Sar</taxon>
        <taxon>Alveolata</taxon>
        <taxon>Dinophyceae</taxon>
        <taxon>Prorocentrales</taxon>
        <taxon>Prorocentraceae</taxon>
        <taxon>Prorocentrum</taxon>
    </lineage>
</organism>
<keyword evidence="3" id="KW-1185">Reference proteome</keyword>
<feature type="compositionally biased region" description="Basic and acidic residues" evidence="1">
    <location>
        <begin position="1"/>
        <end position="12"/>
    </location>
</feature>
<comment type="caution">
    <text evidence="2">The sequence shown here is derived from an EMBL/GenBank/DDBJ whole genome shotgun (WGS) entry which is preliminary data.</text>
</comment>